<dbReference type="Ensembl" id="ENSCCRT00000200928.1">
    <property type="protein sequence ID" value="ENSCCRP00000175657.1"/>
    <property type="gene ID" value="ENSCCRG00000079998.1"/>
</dbReference>
<dbReference type="InterPro" id="IPR000477">
    <property type="entry name" value="RT_dom"/>
</dbReference>
<reference evidence="6" key="1">
    <citation type="submission" date="2025-08" db="UniProtKB">
        <authorList>
            <consortium name="Ensembl"/>
        </authorList>
    </citation>
    <scope>IDENTIFICATION</scope>
</reference>
<dbReference type="EC" id="3.1.26.4" evidence="2"/>
<dbReference type="PANTHER" id="PTHR37984">
    <property type="entry name" value="PROTEIN CBG26694"/>
    <property type="match status" value="1"/>
</dbReference>
<dbReference type="PROSITE" id="PS50994">
    <property type="entry name" value="INTEGRASE"/>
    <property type="match status" value="1"/>
</dbReference>
<dbReference type="FunFam" id="1.10.340.70:FF:000001">
    <property type="entry name" value="Retrovirus-related Pol polyprotein from transposon gypsy-like Protein"/>
    <property type="match status" value="1"/>
</dbReference>
<dbReference type="OMA" id="RAYCMEL"/>
<dbReference type="InterPro" id="IPR001584">
    <property type="entry name" value="Integrase_cat-core"/>
</dbReference>
<dbReference type="GO" id="GO:0015074">
    <property type="term" value="P:DNA integration"/>
    <property type="evidence" value="ECO:0007669"/>
    <property type="project" value="InterPro"/>
</dbReference>
<dbReference type="FunFam" id="3.30.420.10:FF:000032">
    <property type="entry name" value="Retrovirus-related Pol polyprotein from transposon 297-like Protein"/>
    <property type="match status" value="1"/>
</dbReference>
<evidence type="ECO:0000256" key="1">
    <source>
        <dbReference type="ARBA" id="ARBA00010879"/>
    </source>
</evidence>
<dbReference type="Gene3D" id="3.30.420.10">
    <property type="entry name" value="Ribonuclease H-like superfamily/Ribonuclease H"/>
    <property type="match status" value="1"/>
</dbReference>
<dbReference type="PANTHER" id="PTHR37984:SF15">
    <property type="entry name" value="INTEGRASE CATALYTIC DOMAIN-CONTAINING PROTEIN"/>
    <property type="match status" value="1"/>
</dbReference>
<dbReference type="Pfam" id="PF00665">
    <property type="entry name" value="rve"/>
    <property type="match status" value="1"/>
</dbReference>
<accession>A0A9J8CZL2</accession>
<dbReference type="Pfam" id="PF00078">
    <property type="entry name" value="RVT_1"/>
    <property type="match status" value="1"/>
</dbReference>
<feature type="domain" description="Integrase catalytic" evidence="5">
    <location>
        <begin position="172"/>
        <end position="330"/>
    </location>
</feature>
<dbReference type="Gene3D" id="3.10.10.10">
    <property type="entry name" value="HIV Type 1 Reverse Transcriptase, subunit A, domain 1"/>
    <property type="match status" value="1"/>
</dbReference>
<dbReference type="Gene3D" id="3.30.70.270">
    <property type="match status" value="1"/>
</dbReference>
<dbReference type="Proteomes" id="UP001108240">
    <property type="component" value="Unplaced"/>
</dbReference>
<dbReference type="Pfam" id="PF22938">
    <property type="entry name" value="Integrase_p58_C"/>
    <property type="match status" value="1"/>
</dbReference>
<dbReference type="SUPFAM" id="SSF53098">
    <property type="entry name" value="Ribonuclease H-like"/>
    <property type="match status" value="1"/>
</dbReference>
<dbReference type="Pfam" id="PF17921">
    <property type="entry name" value="Integrase_H2C2"/>
    <property type="match status" value="1"/>
</dbReference>
<keyword evidence="7" id="KW-1185">Reference proteome</keyword>
<proteinExistence type="inferred from homology"/>
<sequence>MTLADNTISESSDLFSEDSLSQEKEVAEDLLSSIFHVSRENLIQEQLADVTLKPLFSMVCIEGDIETRLPSCYFLKDGMLLRRWVSESEPITKVYVQVVVPLKFRQSVVGLAHDGVAGHMGVRKTYDRLQRKFFWPGLKRDVAKYIRTCHVCQLTGKPNQKIHVALLQPIQAISKPFEYLLIDCVGPLPRSKSGHSYLLTVMCLSTRYPAVYPVRSINTKSILKAFTAFMSTFGIPRVIQSDQGSNFMSRQLAKALRQLKISHNISRAYHPQSQGALKRFHQTLKSLLRSYCVELGSDWEEGLPWLLMGVREVTQESIGFSPNDLVFGHEVRGPTAVLADNWVPSEPSQNVLDLVSGFRYRLYEARAIAQRKLGKSQCKMKRLFNKRAVDRKFEVGDQVLALLPLVSNPFQARFAGPYPVLKCLSGQNYLLETPERRKGVQVCHINLLKPYFSPASSVGLVTTVPDDSSHSSGEGISSSESSSLNPMGDDCVHGPSRGVIEGRLNNSEMYPKLVHHLPHLSQSEKTDLLQLVESFPHLFSDVPSCTTVIEHDIDVGSALPIKQHAYRVNPMKRDLLKKEVTYLLDNNLAEPSFSAWSSPCLLVNKPDGSYRFCTDYRKLNSVTKPDCYPLPRIDDCVDRVGSAKFVSKFDLLKGYWQVPLTARATEERKVGNLTDYE</sequence>
<evidence type="ECO:0000256" key="2">
    <source>
        <dbReference type="ARBA" id="ARBA00012180"/>
    </source>
</evidence>
<reference evidence="6" key="2">
    <citation type="submission" date="2025-09" db="UniProtKB">
        <authorList>
            <consortium name="Ensembl"/>
        </authorList>
    </citation>
    <scope>IDENTIFICATION</scope>
</reference>
<evidence type="ECO:0000313" key="6">
    <source>
        <dbReference type="Ensembl" id="ENSCCRP00000175657.1"/>
    </source>
</evidence>
<dbReference type="CDD" id="cd01647">
    <property type="entry name" value="RT_LTR"/>
    <property type="match status" value="1"/>
</dbReference>
<comment type="similarity">
    <text evidence="1">Belongs to the beta type-B retroviral polymerase family. HERV class-II K(HML-2) pol subfamily.</text>
</comment>
<name>A0A9J8CZL2_CYPCA</name>
<dbReference type="InterPro" id="IPR054465">
    <property type="entry name" value="Integrase_p58-like_C"/>
</dbReference>
<dbReference type="SUPFAM" id="SSF56672">
    <property type="entry name" value="DNA/RNA polymerases"/>
    <property type="match status" value="1"/>
</dbReference>
<dbReference type="AlphaFoldDB" id="A0A9J8CZL2"/>
<dbReference type="GO" id="GO:0003676">
    <property type="term" value="F:nucleic acid binding"/>
    <property type="evidence" value="ECO:0007669"/>
    <property type="project" value="InterPro"/>
</dbReference>
<dbReference type="InterPro" id="IPR041588">
    <property type="entry name" value="Integrase_H2C2"/>
</dbReference>
<dbReference type="InterPro" id="IPR043502">
    <property type="entry name" value="DNA/RNA_pol_sf"/>
</dbReference>
<evidence type="ECO:0000256" key="3">
    <source>
        <dbReference type="ARBA" id="ARBA00039658"/>
    </source>
</evidence>
<dbReference type="InterPro" id="IPR050951">
    <property type="entry name" value="Retrovirus_Pol_polyprotein"/>
</dbReference>
<dbReference type="GeneTree" id="ENSGT01050000244855"/>
<organism evidence="6 7">
    <name type="scientific">Cyprinus carpio carpio</name>
    <dbReference type="NCBI Taxonomy" id="630221"/>
    <lineage>
        <taxon>Eukaryota</taxon>
        <taxon>Metazoa</taxon>
        <taxon>Chordata</taxon>
        <taxon>Craniata</taxon>
        <taxon>Vertebrata</taxon>
        <taxon>Euteleostomi</taxon>
        <taxon>Actinopterygii</taxon>
        <taxon>Neopterygii</taxon>
        <taxon>Teleostei</taxon>
        <taxon>Ostariophysi</taxon>
        <taxon>Cypriniformes</taxon>
        <taxon>Cyprinidae</taxon>
        <taxon>Cyprininae</taxon>
        <taxon>Cyprinus</taxon>
    </lineage>
</organism>
<evidence type="ECO:0000313" key="7">
    <source>
        <dbReference type="Proteomes" id="UP001108240"/>
    </source>
</evidence>
<evidence type="ECO:0000259" key="5">
    <source>
        <dbReference type="PROSITE" id="PS50994"/>
    </source>
</evidence>
<dbReference type="InterPro" id="IPR012337">
    <property type="entry name" value="RNaseH-like_sf"/>
</dbReference>
<feature type="region of interest" description="Disordered" evidence="4">
    <location>
        <begin position="463"/>
        <end position="489"/>
    </location>
</feature>
<dbReference type="InterPro" id="IPR043128">
    <property type="entry name" value="Rev_trsase/Diguanyl_cyclase"/>
</dbReference>
<dbReference type="Gene3D" id="1.10.340.70">
    <property type="match status" value="1"/>
</dbReference>
<feature type="compositionally biased region" description="Low complexity" evidence="4">
    <location>
        <begin position="470"/>
        <end position="483"/>
    </location>
</feature>
<dbReference type="InterPro" id="IPR036397">
    <property type="entry name" value="RNaseH_sf"/>
</dbReference>
<evidence type="ECO:0000256" key="4">
    <source>
        <dbReference type="SAM" id="MobiDB-lite"/>
    </source>
</evidence>
<protein>
    <recommendedName>
        <fullName evidence="3">Gypsy retrotransposon integrase-like protein 1</fullName>
        <ecNumber evidence="2">3.1.26.4</ecNumber>
    </recommendedName>
</protein>